<sequence>MIKLAMIGLAALLFLLLSVSLYFGLSAWWSGQSRKRRLRGGRGARGTRGVHVAHGIRGDEEISTLRWRRLSRPHRHLSDLLLALGWRMSPAGFAVCSLGMGLMGIVAGALAFQSVRSALMLLLMLSSMPYLALRMSLTNRQLSTRLEFLPAVELFYQSYLVTGCRHIRIALQKTVEERRLPGEVQAVFDQLYRNLSVKGDDEGSLRRFSLSFGNMWAEYFGNILKIALEEGNNVADNLQELIADMRKAQLANQVERHRMLEIRMANYTPVLFLGIFMGVNFKLNPSGSYEYYIVDAAGREMLLNAGLLLFGSFMMGLYLSRRKL</sequence>
<dbReference type="EMBL" id="QRDZ01000039">
    <property type="protein sequence ID" value="RED56469.1"/>
    <property type="molecule type" value="Genomic_DNA"/>
</dbReference>
<gene>
    <name evidence="2" type="ORF">DFP98_13927</name>
</gene>
<comment type="caution">
    <text evidence="2">The sequence shown here is derived from an EMBL/GenBank/DDBJ whole genome shotgun (WGS) entry which is preliminary data.</text>
</comment>
<evidence type="ECO:0000256" key="1">
    <source>
        <dbReference type="SAM" id="Phobius"/>
    </source>
</evidence>
<feature type="transmembrane region" description="Helical" evidence="1">
    <location>
        <begin position="6"/>
        <end position="29"/>
    </location>
</feature>
<reference evidence="2 3" key="1">
    <citation type="submission" date="2018-07" db="EMBL/GenBank/DDBJ databases">
        <title>Genomic Encyclopedia of Type Strains, Phase III (KMG-III): the genomes of soil and plant-associated and newly described type strains.</title>
        <authorList>
            <person name="Whitman W."/>
        </authorList>
    </citation>
    <scope>NUCLEOTIDE SEQUENCE [LARGE SCALE GENOMIC DNA]</scope>
    <source>
        <strain evidence="2 3">CECT 7287</strain>
    </source>
</reference>
<feature type="transmembrane region" description="Helical" evidence="1">
    <location>
        <begin position="91"/>
        <end position="112"/>
    </location>
</feature>
<dbReference type="AlphaFoldDB" id="A0A3D9I4H7"/>
<accession>A0A3D9I4H7</accession>
<keyword evidence="1" id="KW-1133">Transmembrane helix</keyword>
<feature type="transmembrane region" description="Helical" evidence="1">
    <location>
        <begin position="301"/>
        <end position="319"/>
    </location>
</feature>
<evidence type="ECO:0000313" key="3">
    <source>
        <dbReference type="Proteomes" id="UP000256977"/>
    </source>
</evidence>
<protein>
    <submittedName>
        <fullName evidence="2">Flp pilus assembly protein TadB</fullName>
    </submittedName>
</protein>
<dbReference type="PANTHER" id="PTHR35007:SF1">
    <property type="entry name" value="PILUS ASSEMBLY PROTEIN"/>
    <property type="match status" value="1"/>
</dbReference>
<keyword evidence="3" id="KW-1185">Reference proteome</keyword>
<keyword evidence="1" id="KW-0472">Membrane</keyword>
<feature type="transmembrane region" description="Helical" evidence="1">
    <location>
        <begin position="264"/>
        <end position="281"/>
    </location>
</feature>
<keyword evidence="1" id="KW-0812">Transmembrane</keyword>
<dbReference type="PANTHER" id="PTHR35007">
    <property type="entry name" value="INTEGRAL MEMBRANE PROTEIN-RELATED"/>
    <property type="match status" value="1"/>
</dbReference>
<name>A0A3D9I4H7_9BACL</name>
<evidence type="ECO:0000313" key="2">
    <source>
        <dbReference type="EMBL" id="RED56469.1"/>
    </source>
</evidence>
<dbReference type="RefSeq" id="WP_246016967.1">
    <property type="nucleotide sequence ID" value="NZ_QRDZ01000039.1"/>
</dbReference>
<proteinExistence type="predicted"/>
<dbReference type="Proteomes" id="UP000256977">
    <property type="component" value="Unassembled WGS sequence"/>
</dbReference>
<organism evidence="2 3">
    <name type="scientific">Cohnella phaseoli</name>
    <dbReference type="NCBI Taxonomy" id="456490"/>
    <lineage>
        <taxon>Bacteria</taxon>
        <taxon>Bacillati</taxon>
        <taxon>Bacillota</taxon>
        <taxon>Bacilli</taxon>
        <taxon>Bacillales</taxon>
        <taxon>Paenibacillaceae</taxon>
        <taxon>Cohnella</taxon>
    </lineage>
</organism>